<dbReference type="EMBL" id="JAQOUE010000001">
    <property type="protein sequence ID" value="MDT7042255.1"/>
    <property type="molecule type" value="Genomic_DNA"/>
</dbReference>
<reference evidence="10 11" key="1">
    <citation type="journal article" date="2023" name="ISME J.">
        <title>Cultivation and genomic characterization of novel and ubiquitous marine nitrite-oxidizing bacteria from the Nitrospirales.</title>
        <authorList>
            <person name="Mueller A.J."/>
            <person name="Daebeler A."/>
            <person name="Herbold C.W."/>
            <person name="Kirkegaard R.H."/>
            <person name="Daims H."/>
        </authorList>
    </citation>
    <scope>NUCLEOTIDE SEQUENCE [LARGE SCALE GENOMIC DNA]</scope>
    <source>
        <strain evidence="10 11">EB</strain>
    </source>
</reference>
<comment type="subcellular location">
    <subcellularLocation>
        <location evidence="1">Cytoplasm</location>
    </subcellularLocation>
</comment>
<dbReference type="NCBIfam" id="TIGR02024">
    <property type="entry name" value="FtcD"/>
    <property type="match status" value="1"/>
</dbReference>
<feature type="domain" description="Formiminotransferase C-terminal subdomain" evidence="8">
    <location>
        <begin position="183"/>
        <end position="297"/>
    </location>
</feature>
<evidence type="ECO:0000256" key="7">
    <source>
        <dbReference type="ARBA" id="ARBA00022954"/>
    </source>
</evidence>
<keyword evidence="5 10" id="KW-0808">Transferase</keyword>
<dbReference type="Gene3D" id="3.30.990.10">
    <property type="entry name" value="Formiminotransferase, N-terminal subdomain"/>
    <property type="match status" value="1"/>
</dbReference>
<dbReference type="InterPro" id="IPR037070">
    <property type="entry name" value="Formiminotransferase_C_sf"/>
</dbReference>
<comment type="caution">
    <text evidence="10">The sequence shown here is derived from an EMBL/GenBank/DDBJ whole genome shotgun (WGS) entry which is preliminary data.</text>
</comment>
<evidence type="ECO:0000313" key="11">
    <source>
        <dbReference type="Proteomes" id="UP001250932"/>
    </source>
</evidence>
<keyword evidence="6" id="KW-0369">Histidine metabolism</keyword>
<organism evidence="10 11">
    <name type="scientific">Candidatus Nitronereus thalassa</name>
    <dbReference type="NCBI Taxonomy" id="3020898"/>
    <lineage>
        <taxon>Bacteria</taxon>
        <taxon>Pseudomonadati</taxon>
        <taxon>Nitrospirota</taxon>
        <taxon>Nitrospiria</taxon>
        <taxon>Nitrospirales</taxon>
        <taxon>Nitrospiraceae</taxon>
        <taxon>Candidatus Nitronereus</taxon>
    </lineage>
</organism>
<keyword evidence="7" id="KW-0290">Folate-binding</keyword>
<dbReference type="EC" id="2.1.2.5" evidence="3"/>
<dbReference type="GO" id="GO:0030409">
    <property type="term" value="F:glutamate formimidoyltransferase activity"/>
    <property type="evidence" value="ECO:0007669"/>
    <property type="project" value="UniProtKB-EC"/>
</dbReference>
<evidence type="ECO:0000256" key="3">
    <source>
        <dbReference type="ARBA" id="ARBA00012252"/>
    </source>
</evidence>
<accession>A0ABU3K784</accession>
<evidence type="ECO:0000256" key="4">
    <source>
        <dbReference type="ARBA" id="ARBA00022490"/>
    </source>
</evidence>
<evidence type="ECO:0000259" key="9">
    <source>
        <dbReference type="SMART" id="SM01222"/>
    </source>
</evidence>
<dbReference type="Pfam" id="PF07837">
    <property type="entry name" value="FTCD_N"/>
    <property type="match status" value="1"/>
</dbReference>
<keyword evidence="4" id="KW-0963">Cytoplasm</keyword>
<dbReference type="InterPro" id="IPR004227">
    <property type="entry name" value="Formiminotransferase_cat"/>
</dbReference>
<evidence type="ECO:0000256" key="2">
    <source>
        <dbReference type="ARBA" id="ARBA00005082"/>
    </source>
</evidence>
<dbReference type="InterPro" id="IPR012886">
    <property type="entry name" value="Formiminotransferase_N"/>
</dbReference>
<protein>
    <recommendedName>
        <fullName evidence="3">glutamate formimidoyltransferase</fullName>
        <ecNumber evidence="3">2.1.2.5</ecNumber>
    </recommendedName>
</protein>
<dbReference type="InterPro" id="IPR051623">
    <property type="entry name" value="FTCD"/>
</dbReference>
<dbReference type="PANTHER" id="PTHR12234:SF8">
    <property type="entry name" value="FORMIMINOTRANSFERASE-CYCLODEAMINASE"/>
    <property type="match status" value="1"/>
</dbReference>
<evidence type="ECO:0000256" key="6">
    <source>
        <dbReference type="ARBA" id="ARBA00022808"/>
    </source>
</evidence>
<dbReference type="SUPFAM" id="SSF55116">
    <property type="entry name" value="Formiminotransferase domain of formiminotransferase-cyclodeaminase"/>
    <property type="match status" value="2"/>
</dbReference>
<evidence type="ECO:0000256" key="1">
    <source>
        <dbReference type="ARBA" id="ARBA00004496"/>
    </source>
</evidence>
<evidence type="ECO:0000259" key="8">
    <source>
        <dbReference type="SMART" id="SM01221"/>
    </source>
</evidence>
<dbReference type="Proteomes" id="UP001250932">
    <property type="component" value="Unassembled WGS sequence"/>
</dbReference>
<keyword evidence="11" id="KW-1185">Reference proteome</keyword>
<dbReference type="RefSeq" id="WP_313832633.1">
    <property type="nucleotide sequence ID" value="NZ_JAQOUE010000001.1"/>
</dbReference>
<dbReference type="PANTHER" id="PTHR12234">
    <property type="entry name" value="FORMIMINOTRANSFERASE-CYCLODEAMINASE"/>
    <property type="match status" value="1"/>
</dbReference>
<sequence>MAESIIECVANCSEGRKAETIQALADAINSVKGVSLLDRHHDNDHHRCVFTFVGIPDAVAQAAFALVKTSTELIDLRQHAGQHPRIGATDVLPFIPLDGETMYQCVELAKKVGKRIGDELRIPVFLYEEACNQPFRKPLEVIRRGGLSSLAARMKSDPAWSPDFGPAKLHPSAGAIAVGARHLLIAFNIVLDTNDLTLAQAIAKTIRTSGGGLPAVKALGLELKSRGLVQVSMNLTNFHMTPLHVVFEAVRTEAERRGVSIANSELVGLIPQEAVTQAVANYLKCESLASDRILETRLRRCQS</sequence>
<dbReference type="InterPro" id="IPR037064">
    <property type="entry name" value="Formiminotransferase_N_sf"/>
</dbReference>
<evidence type="ECO:0000256" key="5">
    <source>
        <dbReference type="ARBA" id="ARBA00022679"/>
    </source>
</evidence>
<dbReference type="SMART" id="SM01221">
    <property type="entry name" value="FTCD"/>
    <property type="match status" value="1"/>
</dbReference>
<dbReference type="Pfam" id="PF02971">
    <property type="entry name" value="FTCD"/>
    <property type="match status" value="1"/>
</dbReference>
<comment type="pathway">
    <text evidence="2">Amino-acid degradation; L-histidine degradation into L-glutamate; L-glutamate from N-formimidoyl-L-glutamate (transferase route): step 1/1.</text>
</comment>
<proteinExistence type="predicted"/>
<feature type="domain" description="Formiminotransferase N-terminal subdomain" evidence="9">
    <location>
        <begin position="4"/>
        <end position="182"/>
    </location>
</feature>
<dbReference type="InterPro" id="IPR013802">
    <property type="entry name" value="Formiminotransferase_C"/>
</dbReference>
<dbReference type="SMART" id="SM01222">
    <property type="entry name" value="FTCD_N"/>
    <property type="match status" value="1"/>
</dbReference>
<dbReference type="InterPro" id="IPR022384">
    <property type="entry name" value="FormiminoTrfase_cat_dom_sf"/>
</dbReference>
<evidence type="ECO:0000313" key="10">
    <source>
        <dbReference type="EMBL" id="MDT7042255.1"/>
    </source>
</evidence>
<dbReference type="Gene3D" id="3.30.70.670">
    <property type="entry name" value="Formiminotransferase, C-terminal subdomain"/>
    <property type="match status" value="1"/>
</dbReference>
<gene>
    <name evidence="10" type="primary">ftcD</name>
    <name evidence="10" type="ORF">PPG34_07815</name>
</gene>
<name>A0ABU3K784_9BACT</name>